<keyword evidence="1" id="KW-0805">Transcription regulation</keyword>
<dbReference type="InterPro" id="IPR046360">
    <property type="entry name" value="T-box_DNA-bd"/>
</dbReference>
<evidence type="ECO:0000256" key="4">
    <source>
        <dbReference type="ARBA" id="ARBA00023242"/>
    </source>
</evidence>
<evidence type="ECO:0000259" key="7">
    <source>
        <dbReference type="PROSITE" id="PS50252"/>
    </source>
</evidence>
<dbReference type="EMBL" id="AZBU02000006">
    <property type="protein sequence ID" value="TKR73522.1"/>
    <property type="molecule type" value="Genomic_DNA"/>
</dbReference>
<feature type="domain" description="T-box" evidence="7">
    <location>
        <begin position="1"/>
        <end position="166"/>
    </location>
</feature>
<organism evidence="8 9">
    <name type="scientific">Steinernema carpocapsae</name>
    <name type="common">Entomopathogenic nematode</name>
    <dbReference type="NCBI Taxonomy" id="34508"/>
    <lineage>
        <taxon>Eukaryota</taxon>
        <taxon>Metazoa</taxon>
        <taxon>Ecdysozoa</taxon>
        <taxon>Nematoda</taxon>
        <taxon>Chromadorea</taxon>
        <taxon>Rhabditida</taxon>
        <taxon>Tylenchina</taxon>
        <taxon>Panagrolaimomorpha</taxon>
        <taxon>Strongyloidoidea</taxon>
        <taxon>Steinernematidae</taxon>
        <taxon>Steinernema</taxon>
    </lineage>
</organism>
<dbReference type="OrthoDB" id="7442607at2759"/>
<dbReference type="PANTHER" id="PTHR11267">
    <property type="entry name" value="T-BOX PROTEIN-RELATED"/>
    <property type="match status" value="1"/>
</dbReference>
<dbReference type="Gene3D" id="2.60.40.820">
    <property type="entry name" value="Transcription factor, T-box"/>
    <property type="match status" value="1"/>
</dbReference>
<dbReference type="GO" id="GO:0001708">
    <property type="term" value="P:cell fate specification"/>
    <property type="evidence" value="ECO:0007669"/>
    <property type="project" value="TreeGrafter"/>
</dbReference>
<dbReference type="PROSITE" id="PS50252">
    <property type="entry name" value="TBOX_3"/>
    <property type="match status" value="1"/>
</dbReference>
<dbReference type="SUPFAM" id="SSF49417">
    <property type="entry name" value="p53-like transcription factors"/>
    <property type="match status" value="1"/>
</dbReference>
<name>A0A4U5MVB5_STECR</name>
<comment type="subcellular location">
    <subcellularLocation>
        <location evidence="5">Nucleus</location>
    </subcellularLocation>
</comment>
<dbReference type="InterPro" id="IPR036960">
    <property type="entry name" value="T-box_sf"/>
</dbReference>
<evidence type="ECO:0000313" key="9">
    <source>
        <dbReference type="Proteomes" id="UP000298663"/>
    </source>
</evidence>
<dbReference type="GO" id="GO:0005634">
    <property type="term" value="C:nucleus"/>
    <property type="evidence" value="ECO:0007669"/>
    <property type="project" value="UniProtKB-SubCell"/>
</dbReference>
<evidence type="ECO:0000256" key="5">
    <source>
        <dbReference type="PROSITE-ProRule" id="PRU00201"/>
    </source>
</evidence>
<dbReference type="GO" id="GO:0045893">
    <property type="term" value="P:positive regulation of DNA-templated transcription"/>
    <property type="evidence" value="ECO:0007669"/>
    <property type="project" value="InterPro"/>
</dbReference>
<keyword evidence="2 5" id="KW-0238">DNA-binding</keyword>
<dbReference type="InterPro" id="IPR008967">
    <property type="entry name" value="p53-like_TF_DNA-bd_sf"/>
</dbReference>
<keyword evidence="3" id="KW-0804">Transcription</keyword>
<dbReference type="Pfam" id="PF00907">
    <property type="entry name" value="T-box"/>
    <property type="match status" value="1"/>
</dbReference>
<dbReference type="InterPro" id="IPR001699">
    <property type="entry name" value="TF_T-box"/>
</dbReference>
<proteinExistence type="predicted"/>
<dbReference type="PANTHER" id="PTHR11267:SF181">
    <property type="entry name" value="OPTOMOTOR-BLIND PROTEIN"/>
    <property type="match status" value="1"/>
</dbReference>
<dbReference type="SMART" id="SM00425">
    <property type="entry name" value="TBOX"/>
    <property type="match status" value="1"/>
</dbReference>
<reference evidence="8 9" key="2">
    <citation type="journal article" date="2019" name="G3 (Bethesda)">
        <title>Hybrid Assembly of the Genome of the Entomopathogenic Nematode Steinernema carpocapsae Identifies the X-Chromosome.</title>
        <authorList>
            <person name="Serra L."/>
            <person name="Macchietto M."/>
            <person name="Macias-Munoz A."/>
            <person name="McGill C.J."/>
            <person name="Rodriguez I.M."/>
            <person name="Rodriguez B."/>
            <person name="Murad R."/>
            <person name="Mortazavi A."/>
        </authorList>
    </citation>
    <scope>NUCLEOTIDE SEQUENCE [LARGE SCALE GENOMIC DNA]</scope>
    <source>
        <strain evidence="8 9">ALL</strain>
    </source>
</reference>
<dbReference type="GO" id="GO:0000978">
    <property type="term" value="F:RNA polymerase II cis-regulatory region sequence-specific DNA binding"/>
    <property type="evidence" value="ECO:0007669"/>
    <property type="project" value="InterPro"/>
</dbReference>
<keyword evidence="9" id="KW-1185">Reference proteome</keyword>
<dbReference type="AlphaFoldDB" id="A0A4U5MVB5"/>
<feature type="compositionally biased region" description="Polar residues" evidence="6">
    <location>
        <begin position="271"/>
        <end position="291"/>
    </location>
</feature>
<evidence type="ECO:0000313" key="8">
    <source>
        <dbReference type="EMBL" id="TKR73522.1"/>
    </source>
</evidence>
<protein>
    <recommendedName>
        <fullName evidence="7">T-box domain-containing protein</fullName>
    </recommendedName>
</protein>
<comment type="caution">
    <text evidence="5">Lacks conserved residue(s) required for the propagation of feature annotation.</text>
</comment>
<evidence type="ECO:0000256" key="3">
    <source>
        <dbReference type="ARBA" id="ARBA00023163"/>
    </source>
</evidence>
<comment type="caution">
    <text evidence="8">The sequence shown here is derived from an EMBL/GenBank/DDBJ whole genome shotgun (WGS) entry which is preliminary data.</text>
</comment>
<evidence type="ECO:0000256" key="6">
    <source>
        <dbReference type="SAM" id="MobiDB-lite"/>
    </source>
</evidence>
<sequence length="303" mass="35319">MLKMFPNMMFRVSGLIPSNHYLLAVSFRRVDEYRYKYSDYKWSQMGKGEPIEESPLLYPREGVQSGEIWNKQETVKFDKVKLTNTNTDIRNAIVSLKSMHKYRPYICVLRVNGDKNDQQPLIHNPQTLVAQFEMPLMDFIAVTAYNNDQLKSLKVDNNKYAKGFRQDGKHTQKRYSTEENSQQIKKPVLTNNIRMHPPAMNPTFMSPYGFPAIAPQSLPMTQTMYPNQMQTAQSFYTYPTAMHFNNFLPMATQMTYQTQMQTQQTPDGETWQPNVDPQLQQLPMTPQNQAEDCQVEDQINRSL</sequence>
<dbReference type="Proteomes" id="UP000298663">
    <property type="component" value="Unassembled WGS sequence"/>
</dbReference>
<evidence type="ECO:0000256" key="1">
    <source>
        <dbReference type="ARBA" id="ARBA00023015"/>
    </source>
</evidence>
<dbReference type="GO" id="GO:0000981">
    <property type="term" value="F:DNA-binding transcription factor activity, RNA polymerase II-specific"/>
    <property type="evidence" value="ECO:0007669"/>
    <property type="project" value="TreeGrafter"/>
</dbReference>
<evidence type="ECO:0000256" key="2">
    <source>
        <dbReference type="ARBA" id="ARBA00023125"/>
    </source>
</evidence>
<gene>
    <name evidence="8" type="ORF">L596_020822</name>
</gene>
<dbReference type="CDD" id="cd00182">
    <property type="entry name" value="T-box"/>
    <property type="match status" value="1"/>
</dbReference>
<dbReference type="GO" id="GO:0000785">
    <property type="term" value="C:chromatin"/>
    <property type="evidence" value="ECO:0007669"/>
    <property type="project" value="TreeGrafter"/>
</dbReference>
<accession>A0A4U5MVB5</accession>
<dbReference type="PRINTS" id="PR00937">
    <property type="entry name" value="TBOX"/>
</dbReference>
<reference evidence="8 9" key="1">
    <citation type="journal article" date="2015" name="Genome Biol.">
        <title>Comparative genomics of Steinernema reveals deeply conserved gene regulatory networks.</title>
        <authorList>
            <person name="Dillman A.R."/>
            <person name="Macchietto M."/>
            <person name="Porter C.F."/>
            <person name="Rogers A."/>
            <person name="Williams B."/>
            <person name="Antoshechkin I."/>
            <person name="Lee M.M."/>
            <person name="Goodwin Z."/>
            <person name="Lu X."/>
            <person name="Lewis E.E."/>
            <person name="Goodrich-Blair H."/>
            <person name="Stock S.P."/>
            <person name="Adams B.J."/>
            <person name="Sternberg P.W."/>
            <person name="Mortazavi A."/>
        </authorList>
    </citation>
    <scope>NUCLEOTIDE SEQUENCE [LARGE SCALE GENOMIC DNA]</scope>
    <source>
        <strain evidence="8 9">ALL</strain>
    </source>
</reference>
<feature type="region of interest" description="Disordered" evidence="6">
    <location>
        <begin position="258"/>
        <end position="303"/>
    </location>
</feature>
<keyword evidence="4 5" id="KW-0539">Nucleus</keyword>